<dbReference type="SMART" id="SM00719">
    <property type="entry name" value="Plus3"/>
    <property type="match status" value="1"/>
</dbReference>
<feature type="compositionally biased region" description="Low complexity" evidence="5">
    <location>
        <begin position="263"/>
        <end position="284"/>
    </location>
</feature>
<evidence type="ECO:0000313" key="7">
    <source>
        <dbReference type="Proteomes" id="UP000095283"/>
    </source>
</evidence>
<evidence type="ECO:0000256" key="3">
    <source>
        <dbReference type="ARBA" id="ARBA00023163"/>
    </source>
</evidence>
<evidence type="ECO:0000259" key="6">
    <source>
        <dbReference type="PROSITE" id="PS51360"/>
    </source>
</evidence>
<dbReference type="InterPro" id="IPR036128">
    <property type="entry name" value="Plus3-like_sf"/>
</dbReference>
<feature type="region of interest" description="Disordered" evidence="5">
    <location>
        <begin position="199"/>
        <end position="244"/>
    </location>
</feature>
<dbReference type="WBParaSite" id="Hba_18535">
    <property type="protein sequence ID" value="Hba_18535"/>
    <property type="gene ID" value="Hba_18535"/>
</dbReference>
<evidence type="ECO:0000256" key="5">
    <source>
        <dbReference type="SAM" id="MobiDB-lite"/>
    </source>
</evidence>
<feature type="region of interest" description="Disordered" evidence="5">
    <location>
        <begin position="1"/>
        <end position="106"/>
    </location>
</feature>
<organism evidence="7 8">
    <name type="scientific">Heterorhabditis bacteriophora</name>
    <name type="common">Entomopathogenic nematode worm</name>
    <dbReference type="NCBI Taxonomy" id="37862"/>
    <lineage>
        <taxon>Eukaryota</taxon>
        <taxon>Metazoa</taxon>
        <taxon>Ecdysozoa</taxon>
        <taxon>Nematoda</taxon>
        <taxon>Chromadorea</taxon>
        <taxon>Rhabditida</taxon>
        <taxon>Rhabditina</taxon>
        <taxon>Rhabditomorpha</taxon>
        <taxon>Strongyloidea</taxon>
        <taxon>Heterorhabditidae</taxon>
        <taxon>Heterorhabditis</taxon>
    </lineage>
</organism>
<keyword evidence="3" id="KW-0804">Transcription</keyword>
<feature type="region of interest" description="Disordered" evidence="5">
    <location>
        <begin position="139"/>
        <end position="181"/>
    </location>
</feature>
<keyword evidence="2" id="KW-0805">Transcription regulation</keyword>
<evidence type="ECO:0000256" key="1">
    <source>
        <dbReference type="ARBA" id="ARBA00004123"/>
    </source>
</evidence>
<dbReference type="PANTHER" id="PTHR13115:SF8">
    <property type="entry name" value="RNA POLYMERASE-ASSOCIATED PROTEIN RTF1 HOMOLOG"/>
    <property type="match status" value="1"/>
</dbReference>
<evidence type="ECO:0000256" key="2">
    <source>
        <dbReference type="ARBA" id="ARBA00023015"/>
    </source>
</evidence>
<feature type="domain" description="Plus3" evidence="6">
    <location>
        <begin position="303"/>
        <end position="433"/>
    </location>
</feature>
<keyword evidence="4" id="KW-0539">Nucleus</keyword>
<proteinExistence type="predicted"/>
<dbReference type="Proteomes" id="UP000095283">
    <property type="component" value="Unplaced"/>
</dbReference>
<name>A0A1I7XL78_HETBA</name>
<feature type="compositionally biased region" description="Basic and acidic residues" evidence="5">
    <location>
        <begin position="11"/>
        <end position="20"/>
    </location>
</feature>
<dbReference type="InterPro" id="IPR004343">
    <property type="entry name" value="Plus-3_dom"/>
</dbReference>
<evidence type="ECO:0000256" key="4">
    <source>
        <dbReference type="ARBA" id="ARBA00023242"/>
    </source>
</evidence>
<feature type="compositionally biased region" description="Basic and acidic residues" evidence="5">
    <location>
        <begin position="212"/>
        <end position="222"/>
    </location>
</feature>
<dbReference type="SUPFAM" id="SSF159042">
    <property type="entry name" value="Plus3-like"/>
    <property type="match status" value="1"/>
</dbReference>
<accession>A0A1I7XL78</accession>
<dbReference type="GO" id="GO:0003677">
    <property type="term" value="F:DNA binding"/>
    <property type="evidence" value="ECO:0007669"/>
    <property type="project" value="InterPro"/>
</dbReference>
<evidence type="ECO:0000313" key="8">
    <source>
        <dbReference type="WBParaSite" id="Hba_18535"/>
    </source>
</evidence>
<dbReference type="GO" id="GO:1990269">
    <property type="term" value="F:RNA polymerase II C-terminal domain phosphoserine binding"/>
    <property type="evidence" value="ECO:0007669"/>
    <property type="project" value="TreeGrafter"/>
</dbReference>
<feature type="compositionally biased region" description="Basic and acidic residues" evidence="5">
    <location>
        <begin position="285"/>
        <end position="297"/>
    </location>
</feature>
<reference evidence="8" key="1">
    <citation type="submission" date="2016-11" db="UniProtKB">
        <authorList>
            <consortium name="WormBaseParasite"/>
        </authorList>
    </citation>
    <scope>IDENTIFICATION</scope>
</reference>
<feature type="region of interest" description="Disordered" evidence="5">
    <location>
        <begin position="259"/>
        <end position="297"/>
    </location>
</feature>
<comment type="subcellular location">
    <subcellularLocation>
        <location evidence="1">Nucleus</location>
    </subcellularLocation>
</comment>
<feature type="compositionally biased region" description="Basic residues" evidence="5">
    <location>
        <begin position="161"/>
        <end position="172"/>
    </location>
</feature>
<dbReference type="AlphaFoldDB" id="A0A1I7XL78"/>
<feature type="compositionally biased region" description="Basic and acidic residues" evidence="5">
    <location>
        <begin position="234"/>
        <end position="244"/>
    </location>
</feature>
<keyword evidence="7" id="KW-1185">Reference proteome</keyword>
<dbReference type="Gene3D" id="3.90.70.200">
    <property type="entry name" value="Plus-3 domain"/>
    <property type="match status" value="1"/>
</dbReference>
<dbReference type="Pfam" id="PF03126">
    <property type="entry name" value="Plus-3"/>
    <property type="match status" value="1"/>
</dbReference>
<sequence length="453" mass="51565">MSSSSDYSDSDDNRKGKVSDNDSDNSSKNKKRPLRTTNSKAIIESAGSSDSDGSKSDSEGCSDSENDKATSSRKRKAVSAAKKAVTKRKRAVSDDSDRGDMDDELFVDEEDRKRVMNMNEKDREQEIFNRMEQLEMRRTREQIEQKLAAAKNAAVEGEKREKRKEKRKKDEKKRKIDESDSEDDKGVFYFINLYEISPSPAKAESDDSEIDAEFHRPSELDKKRKQKNAMADLLQKRKDKEKKEAKKAALSIDAVFGKEESDSSSSSSSSSSSTASSRSSSRDSSPARRQDSDDEKKVAKKDVEFLQELSRARLSRYKLSRIVHAPFFSQSVVGCFVRIGIGMVAGKSRYRISQITEVVETAKVYNLEKTRTNKGIKLKYGKGERVYRLEFVSNTEFPNDEFEEWLRVSKEEGTVPNMDLIEKKEADIKKAMEYNYTHSDIDSVRFSRLQLSL</sequence>
<dbReference type="PROSITE" id="PS51360">
    <property type="entry name" value="PLUS3"/>
    <property type="match status" value="1"/>
</dbReference>
<dbReference type="GO" id="GO:0016593">
    <property type="term" value="C:Cdc73/Paf1 complex"/>
    <property type="evidence" value="ECO:0007669"/>
    <property type="project" value="TreeGrafter"/>
</dbReference>
<dbReference type="PANTHER" id="PTHR13115">
    <property type="entry name" value="RNA POLYMERASE-ASSOCIATED PROTEIN RTF1 HOMOLOG"/>
    <property type="match status" value="1"/>
</dbReference>
<protein>
    <submittedName>
        <fullName evidence="8">Plus3 domain-containing protein</fullName>
    </submittedName>
</protein>